<keyword evidence="6" id="KW-1133">Transmembrane helix</keyword>
<comment type="caution">
    <text evidence="10">The sequence shown here is derived from an EMBL/GenBank/DDBJ whole genome shotgun (WGS) entry which is preliminary data.</text>
</comment>
<dbReference type="AlphaFoldDB" id="A0AAD3DKK9"/>
<evidence type="ECO:0000256" key="7">
    <source>
        <dbReference type="ARBA" id="ARBA00023136"/>
    </source>
</evidence>
<feature type="repeat" description="Solcar" evidence="8">
    <location>
        <begin position="54"/>
        <end position="141"/>
    </location>
</feature>
<protein>
    <recommendedName>
        <fullName evidence="12">Uncoupling protein 3</fullName>
    </recommendedName>
</protein>
<dbReference type="Pfam" id="PF00153">
    <property type="entry name" value="Mito_carr"/>
    <property type="match status" value="2"/>
</dbReference>
<dbReference type="InterPro" id="IPR050391">
    <property type="entry name" value="Mito_Metabolite_Transporter"/>
</dbReference>
<keyword evidence="7 8" id="KW-0472">Membrane</keyword>
<dbReference type="PANTHER" id="PTHR45618">
    <property type="entry name" value="MITOCHONDRIAL DICARBOXYLATE CARRIER-RELATED"/>
    <property type="match status" value="1"/>
</dbReference>
<evidence type="ECO:0000313" key="10">
    <source>
        <dbReference type="EMBL" id="GFR41596.1"/>
    </source>
</evidence>
<comment type="subcellular location">
    <subcellularLocation>
        <location evidence="1">Membrane</location>
        <topology evidence="1">Multi-pass membrane protein</topology>
    </subcellularLocation>
</comment>
<evidence type="ECO:0000256" key="2">
    <source>
        <dbReference type="ARBA" id="ARBA00006375"/>
    </source>
</evidence>
<keyword evidence="5" id="KW-0677">Repeat</keyword>
<evidence type="ECO:0000256" key="6">
    <source>
        <dbReference type="ARBA" id="ARBA00022989"/>
    </source>
</evidence>
<keyword evidence="4 8" id="KW-0812">Transmembrane</keyword>
<comment type="similarity">
    <text evidence="2 9">Belongs to the mitochondrial carrier (TC 2.A.29) family.</text>
</comment>
<keyword evidence="11" id="KW-1185">Reference proteome</keyword>
<dbReference type="PROSITE" id="PS50920">
    <property type="entry name" value="SOLCAR"/>
    <property type="match status" value="2"/>
</dbReference>
<evidence type="ECO:0000313" key="11">
    <source>
        <dbReference type="Proteomes" id="UP001054857"/>
    </source>
</evidence>
<evidence type="ECO:0000256" key="8">
    <source>
        <dbReference type="PROSITE-ProRule" id="PRU00282"/>
    </source>
</evidence>
<proteinExistence type="inferred from homology"/>
<dbReference type="InterPro" id="IPR018108">
    <property type="entry name" value="MCP_transmembrane"/>
</dbReference>
<sequence>ADCFRQTVAAEGWRGLWRGGAPAVQRAALVNLGELATYDQAKRAILSTGLTGGDNLWAHTGSSVCSGFFASLVSVPADVVKTRMMSQDASQPLYRSSLDCLLKSVRAEGLGAMYKGFFPTWARLGPWQLVFWTSYEHMRKTCDLGGF</sequence>
<evidence type="ECO:0000256" key="4">
    <source>
        <dbReference type="ARBA" id="ARBA00022692"/>
    </source>
</evidence>
<dbReference type="Proteomes" id="UP001054857">
    <property type="component" value="Unassembled WGS sequence"/>
</dbReference>
<gene>
    <name evidence="10" type="ORF">Agub_g2320</name>
</gene>
<reference evidence="10 11" key="1">
    <citation type="journal article" date="2021" name="Sci. Rep.">
        <title>Genome sequencing of the multicellular alga Astrephomene provides insights into convergent evolution of germ-soma differentiation.</title>
        <authorList>
            <person name="Yamashita S."/>
            <person name="Yamamoto K."/>
            <person name="Matsuzaki R."/>
            <person name="Suzuki S."/>
            <person name="Yamaguchi H."/>
            <person name="Hirooka S."/>
            <person name="Minakuchi Y."/>
            <person name="Miyagishima S."/>
            <person name="Kawachi M."/>
            <person name="Toyoda A."/>
            <person name="Nozaki H."/>
        </authorList>
    </citation>
    <scope>NUCLEOTIDE SEQUENCE [LARGE SCALE GENOMIC DNA]</scope>
    <source>
        <strain evidence="10 11">NIES-4017</strain>
    </source>
</reference>
<feature type="non-terminal residue" evidence="10">
    <location>
        <position position="147"/>
    </location>
</feature>
<accession>A0AAD3DKK9</accession>
<dbReference type="GO" id="GO:0016020">
    <property type="term" value="C:membrane"/>
    <property type="evidence" value="ECO:0007669"/>
    <property type="project" value="UniProtKB-SubCell"/>
</dbReference>
<evidence type="ECO:0000256" key="5">
    <source>
        <dbReference type="ARBA" id="ARBA00022737"/>
    </source>
</evidence>
<dbReference type="Gene3D" id="1.50.40.10">
    <property type="entry name" value="Mitochondrial carrier domain"/>
    <property type="match status" value="1"/>
</dbReference>
<evidence type="ECO:0000256" key="9">
    <source>
        <dbReference type="RuleBase" id="RU000488"/>
    </source>
</evidence>
<evidence type="ECO:0008006" key="12">
    <source>
        <dbReference type="Google" id="ProtNLM"/>
    </source>
</evidence>
<dbReference type="InterPro" id="IPR023395">
    <property type="entry name" value="MCP_dom_sf"/>
</dbReference>
<dbReference type="EMBL" id="BMAR01000002">
    <property type="protein sequence ID" value="GFR41596.1"/>
    <property type="molecule type" value="Genomic_DNA"/>
</dbReference>
<organism evidence="10 11">
    <name type="scientific">Astrephomene gubernaculifera</name>
    <dbReference type="NCBI Taxonomy" id="47775"/>
    <lineage>
        <taxon>Eukaryota</taxon>
        <taxon>Viridiplantae</taxon>
        <taxon>Chlorophyta</taxon>
        <taxon>core chlorophytes</taxon>
        <taxon>Chlorophyceae</taxon>
        <taxon>CS clade</taxon>
        <taxon>Chlamydomonadales</taxon>
        <taxon>Astrephomenaceae</taxon>
        <taxon>Astrephomene</taxon>
    </lineage>
</organism>
<evidence type="ECO:0000256" key="3">
    <source>
        <dbReference type="ARBA" id="ARBA00022448"/>
    </source>
</evidence>
<dbReference type="SUPFAM" id="SSF103506">
    <property type="entry name" value="Mitochondrial carrier"/>
    <property type="match status" value="1"/>
</dbReference>
<evidence type="ECO:0000256" key="1">
    <source>
        <dbReference type="ARBA" id="ARBA00004141"/>
    </source>
</evidence>
<feature type="repeat" description="Solcar" evidence="8">
    <location>
        <begin position="1"/>
        <end position="44"/>
    </location>
</feature>
<keyword evidence="3 9" id="KW-0813">Transport</keyword>
<name>A0AAD3DKK9_9CHLO</name>